<evidence type="ECO:0000313" key="2">
    <source>
        <dbReference type="EMBL" id="CAH9097275.1"/>
    </source>
</evidence>
<feature type="transmembrane region" description="Helical" evidence="1">
    <location>
        <begin position="115"/>
        <end position="133"/>
    </location>
</feature>
<keyword evidence="1" id="KW-0812">Transmembrane</keyword>
<reference evidence="2" key="1">
    <citation type="submission" date="2022-07" db="EMBL/GenBank/DDBJ databases">
        <authorList>
            <person name="Macas J."/>
            <person name="Novak P."/>
            <person name="Neumann P."/>
        </authorList>
    </citation>
    <scope>NUCLEOTIDE SEQUENCE</scope>
</reference>
<organism evidence="2 3">
    <name type="scientific">Cuscuta europaea</name>
    <name type="common">European dodder</name>
    <dbReference type="NCBI Taxonomy" id="41803"/>
    <lineage>
        <taxon>Eukaryota</taxon>
        <taxon>Viridiplantae</taxon>
        <taxon>Streptophyta</taxon>
        <taxon>Embryophyta</taxon>
        <taxon>Tracheophyta</taxon>
        <taxon>Spermatophyta</taxon>
        <taxon>Magnoliopsida</taxon>
        <taxon>eudicotyledons</taxon>
        <taxon>Gunneridae</taxon>
        <taxon>Pentapetalae</taxon>
        <taxon>asterids</taxon>
        <taxon>lamiids</taxon>
        <taxon>Solanales</taxon>
        <taxon>Convolvulaceae</taxon>
        <taxon>Cuscuteae</taxon>
        <taxon>Cuscuta</taxon>
        <taxon>Cuscuta subgen. Cuscuta</taxon>
    </lineage>
</organism>
<comment type="caution">
    <text evidence="2">The sequence shown here is derived from an EMBL/GenBank/DDBJ whole genome shotgun (WGS) entry which is preliminary data.</text>
</comment>
<dbReference type="Proteomes" id="UP001152484">
    <property type="component" value="Unassembled WGS sequence"/>
</dbReference>
<name>A0A9P0ZEJ4_CUSEU</name>
<keyword evidence="3" id="KW-1185">Reference proteome</keyword>
<proteinExistence type="predicted"/>
<sequence length="135" mass="14845">MSSASCGSNIKVTLTLDYERAVYCECRLKSPLCVTRGSGSQSFGCQGWKVGAVCGFFAWKEDIKIPKRENHALWVEEVKKQMRDLTGEVIHGCGEVAHLKAVVQSGIEENKNVKCILIAIVVAMCLFLSLLHGKN</sequence>
<evidence type="ECO:0000313" key="3">
    <source>
        <dbReference type="Proteomes" id="UP001152484"/>
    </source>
</evidence>
<dbReference type="AlphaFoldDB" id="A0A9P0ZEJ4"/>
<keyword evidence="1" id="KW-0472">Membrane</keyword>
<dbReference type="EMBL" id="CAMAPE010000035">
    <property type="protein sequence ID" value="CAH9097275.1"/>
    <property type="molecule type" value="Genomic_DNA"/>
</dbReference>
<gene>
    <name evidence="2" type="ORF">CEURO_LOCUS13779</name>
</gene>
<accession>A0A9P0ZEJ4</accession>
<protein>
    <submittedName>
        <fullName evidence="2">Uncharacterized protein</fullName>
    </submittedName>
</protein>
<evidence type="ECO:0000256" key="1">
    <source>
        <dbReference type="SAM" id="Phobius"/>
    </source>
</evidence>
<keyword evidence="1" id="KW-1133">Transmembrane helix</keyword>